<evidence type="ECO:0000256" key="4">
    <source>
        <dbReference type="ARBA" id="ARBA00030169"/>
    </source>
</evidence>
<comment type="caution">
    <text evidence="5">The sequence shown here is derived from an EMBL/GenBank/DDBJ whole genome shotgun (WGS) entry which is preliminary data.</text>
</comment>
<dbReference type="RefSeq" id="WP_076370071.1">
    <property type="nucleotide sequence ID" value="NZ_FTMG01000001.1"/>
</dbReference>
<evidence type="ECO:0000313" key="6">
    <source>
        <dbReference type="Proteomes" id="UP000541583"/>
    </source>
</evidence>
<dbReference type="Pfam" id="PF03737">
    <property type="entry name" value="RraA-like"/>
    <property type="match status" value="1"/>
</dbReference>
<comment type="cofactor">
    <cofactor evidence="1">
        <name>a divalent metal cation</name>
        <dbReference type="ChEBI" id="CHEBI:60240"/>
    </cofactor>
</comment>
<evidence type="ECO:0000256" key="2">
    <source>
        <dbReference type="ARBA" id="ARBA00016549"/>
    </source>
</evidence>
<proteinExistence type="predicted"/>
<accession>A0ABR6PCX1</accession>
<dbReference type="InterPro" id="IPR005493">
    <property type="entry name" value="RraA/RraA-like"/>
</dbReference>
<dbReference type="PANTHER" id="PTHR33254:SF4">
    <property type="entry name" value="4-HYDROXY-4-METHYL-2-OXOGLUTARATE ALDOLASE 3-RELATED"/>
    <property type="match status" value="1"/>
</dbReference>
<sequence>MTNNNNSEILWSGDDELFQLIRAEIYTAVVGDIMDKMGFLHQFLPPQIKPLRQDMYIVGRAMTVLEADVVSEKSEHNPILNKPFGLMLEALDDLKKNEVYICGGASPTYALWGELMSTRAIKLGAAGAIVDGYSRDSKEILELNFPTFSYGNYAQDQATRGKVIDFRVPIKINGVKINSGDVVLGDIDGVCIVPREIEQVVFKLAIEKARGEKMVRKKIEEGMSAKEAFEKYGIL</sequence>
<dbReference type="SUPFAM" id="SSF89562">
    <property type="entry name" value="RraA-like"/>
    <property type="match status" value="1"/>
</dbReference>
<dbReference type="Proteomes" id="UP000541583">
    <property type="component" value="Unassembled WGS sequence"/>
</dbReference>
<evidence type="ECO:0000256" key="1">
    <source>
        <dbReference type="ARBA" id="ARBA00001968"/>
    </source>
</evidence>
<name>A0ABR6PCX1_9SPHI</name>
<evidence type="ECO:0000313" key="5">
    <source>
        <dbReference type="EMBL" id="MBB6107556.1"/>
    </source>
</evidence>
<dbReference type="InterPro" id="IPR036704">
    <property type="entry name" value="RraA/RraA-like_sf"/>
</dbReference>
<dbReference type="EMBL" id="JACHCB010000001">
    <property type="protein sequence ID" value="MBB6107556.1"/>
    <property type="molecule type" value="Genomic_DNA"/>
</dbReference>
<dbReference type="PANTHER" id="PTHR33254">
    <property type="entry name" value="4-HYDROXY-4-METHYL-2-OXOGLUTARATE ALDOLASE 3-RELATED"/>
    <property type="match status" value="1"/>
</dbReference>
<keyword evidence="6" id="KW-1185">Reference proteome</keyword>
<organism evidence="5 6">
    <name type="scientific">Mucilaginibacter lappiensis</name>
    <dbReference type="NCBI Taxonomy" id="354630"/>
    <lineage>
        <taxon>Bacteria</taxon>
        <taxon>Pseudomonadati</taxon>
        <taxon>Bacteroidota</taxon>
        <taxon>Sphingobacteriia</taxon>
        <taxon>Sphingobacteriales</taxon>
        <taxon>Sphingobacteriaceae</taxon>
        <taxon>Mucilaginibacter</taxon>
    </lineage>
</organism>
<evidence type="ECO:0000256" key="3">
    <source>
        <dbReference type="ARBA" id="ARBA00029596"/>
    </source>
</evidence>
<dbReference type="CDD" id="cd16841">
    <property type="entry name" value="RraA_family"/>
    <property type="match status" value="1"/>
</dbReference>
<gene>
    <name evidence="5" type="ORF">HDF23_000286</name>
</gene>
<dbReference type="Gene3D" id="3.50.30.40">
    <property type="entry name" value="Ribonuclease E inhibitor RraA/RraA-like"/>
    <property type="match status" value="1"/>
</dbReference>
<protein>
    <recommendedName>
        <fullName evidence="2">Putative 4-hydroxy-4-methyl-2-oxoglutarate aldolase</fullName>
    </recommendedName>
    <alternativeName>
        <fullName evidence="3">Regulator of ribonuclease activity homolog</fullName>
    </alternativeName>
    <alternativeName>
        <fullName evidence="4">RraA-like protein</fullName>
    </alternativeName>
</protein>
<reference evidence="5 6" key="1">
    <citation type="submission" date="2020-08" db="EMBL/GenBank/DDBJ databases">
        <title>Genomic Encyclopedia of Type Strains, Phase IV (KMG-V): Genome sequencing to study the core and pangenomes of soil and plant-associated prokaryotes.</title>
        <authorList>
            <person name="Whitman W."/>
        </authorList>
    </citation>
    <scope>NUCLEOTIDE SEQUENCE [LARGE SCALE GENOMIC DNA]</scope>
    <source>
        <strain evidence="5 6">ANJLi2</strain>
    </source>
</reference>